<proteinExistence type="predicted"/>
<protein>
    <recommendedName>
        <fullName evidence="4">Clathrin light chain</fullName>
    </recommendedName>
</protein>
<evidence type="ECO:0000313" key="2">
    <source>
        <dbReference type="EMBL" id="TQD69314.1"/>
    </source>
</evidence>
<feature type="region of interest" description="Disordered" evidence="1">
    <location>
        <begin position="1"/>
        <end position="22"/>
    </location>
</feature>
<dbReference type="EMBL" id="VIEB01003989">
    <property type="protein sequence ID" value="TQD69314.1"/>
    <property type="molecule type" value="Genomic_DNA"/>
</dbReference>
<name>A0A540K516_MALBA</name>
<keyword evidence="3" id="KW-1185">Reference proteome</keyword>
<dbReference type="Proteomes" id="UP000315295">
    <property type="component" value="Unassembled WGS sequence"/>
</dbReference>
<dbReference type="STRING" id="106549.A0A540K516"/>
<accession>A0A540K516</accession>
<gene>
    <name evidence="2" type="ORF">C1H46_045152</name>
</gene>
<evidence type="ECO:0000256" key="1">
    <source>
        <dbReference type="SAM" id="MobiDB-lite"/>
    </source>
</evidence>
<dbReference type="AlphaFoldDB" id="A0A540K516"/>
<comment type="caution">
    <text evidence="2">The sequence shown here is derived from an EMBL/GenBank/DDBJ whole genome shotgun (WGS) entry which is preliminary data.</text>
</comment>
<sequence length="116" mass="12468">MASFDAFSMDGDDLHAPNSHFDQDDVVVESYADYGSYTDHGAAAPASPDVFGFEDPSPNYSHSTPFDSVPVENGNGNGYGVDENGIDDGVFTSDGPVLPEPSEFVEEGSALREWRR</sequence>
<reference evidence="2 3" key="1">
    <citation type="journal article" date="2019" name="G3 (Bethesda)">
        <title>Sequencing of a Wild Apple (Malus baccata) Genome Unravels the Differences Between Cultivated and Wild Apple Species Regarding Disease Resistance and Cold Tolerance.</title>
        <authorList>
            <person name="Chen X."/>
        </authorList>
    </citation>
    <scope>NUCLEOTIDE SEQUENCE [LARGE SCALE GENOMIC DNA]</scope>
    <source>
        <strain evidence="3">cv. Shandingzi</strain>
        <tissue evidence="2">Leaves</tissue>
    </source>
</reference>
<organism evidence="2 3">
    <name type="scientific">Malus baccata</name>
    <name type="common">Siberian crab apple</name>
    <name type="synonym">Pyrus baccata</name>
    <dbReference type="NCBI Taxonomy" id="106549"/>
    <lineage>
        <taxon>Eukaryota</taxon>
        <taxon>Viridiplantae</taxon>
        <taxon>Streptophyta</taxon>
        <taxon>Embryophyta</taxon>
        <taxon>Tracheophyta</taxon>
        <taxon>Spermatophyta</taxon>
        <taxon>Magnoliopsida</taxon>
        <taxon>eudicotyledons</taxon>
        <taxon>Gunneridae</taxon>
        <taxon>Pentapetalae</taxon>
        <taxon>rosids</taxon>
        <taxon>fabids</taxon>
        <taxon>Rosales</taxon>
        <taxon>Rosaceae</taxon>
        <taxon>Amygdaloideae</taxon>
        <taxon>Maleae</taxon>
        <taxon>Malus</taxon>
    </lineage>
</organism>
<feature type="region of interest" description="Disordered" evidence="1">
    <location>
        <begin position="45"/>
        <end position="116"/>
    </location>
</feature>
<evidence type="ECO:0000313" key="3">
    <source>
        <dbReference type="Proteomes" id="UP000315295"/>
    </source>
</evidence>
<evidence type="ECO:0008006" key="4">
    <source>
        <dbReference type="Google" id="ProtNLM"/>
    </source>
</evidence>